<feature type="non-terminal residue" evidence="2">
    <location>
        <position position="1"/>
    </location>
</feature>
<feature type="compositionally biased region" description="Basic and acidic residues" evidence="1">
    <location>
        <begin position="950"/>
        <end position="961"/>
    </location>
</feature>
<feature type="region of interest" description="Disordered" evidence="1">
    <location>
        <begin position="1543"/>
        <end position="1586"/>
    </location>
</feature>
<dbReference type="Proteomes" id="UP001381693">
    <property type="component" value="Unassembled WGS sequence"/>
</dbReference>
<dbReference type="EMBL" id="JAXCGZ010012348">
    <property type="protein sequence ID" value="KAK7073626.1"/>
    <property type="molecule type" value="Genomic_DNA"/>
</dbReference>
<feature type="region of interest" description="Disordered" evidence="1">
    <location>
        <begin position="664"/>
        <end position="690"/>
    </location>
</feature>
<feature type="region of interest" description="Disordered" evidence="1">
    <location>
        <begin position="503"/>
        <end position="545"/>
    </location>
</feature>
<feature type="region of interest" description="Disordered" evidence="1">
    <location>
        <begin position="1872"/>
        <end position="1899"/>
    </location>
</feature>
<reference evidence="2 3" key="1">
    <citation type="submission" date="2023-11" db="EMBL/GenBank/DDBJ databases">
        <title>Halocaridina rubra genome assembly.</title>
        <authorList>
            <person name="Smith C."/>
        </authorList>
    </citation>
    <scope>NUCLEOTIDE SEQUENCE [LARGE SCALE GENOMIC DNA]</scope>
    <source>
        <strain evidence="2">EP-1</strain>
        <tissue evidence="2">Whole</tissue>
    </source>
</reference>
<feature type="compositionally biased region" description="Basic and acidic residues" evidence="1">
    <location>
        <begin position="1683"/>
        <end position="1702"/>
    </location>
</feature>
<name>A0AAN8ZYR0_HALRR</name>
<feature type="region of interest" description="Disordered" evidence="1">
    <location>
        <begin position="2047"/>
        <end position="2103"/>
    </location>
</feature>
<feature type="region of interest" description="Disordered" evidence="1">
    <location>
        <begin position="1932"/>
        <end position="1951"/>
    </location>
</feature>
<feature type="region of interest" description="Disordered" evidence="1">
    <location>
        <begin position="1211"/>
        <end position="1239"/>
    </location>
</feature>
<feature type="compositionally biased region" description="Basic and acidic residues" evidence="1">
    <location>
        <begin position="664"/>
        <end position="676"/>
    </location>
</feature>
<organism evidence="2 3">
    <name type="scientific">Halocaridina rubra</name>
    <name type="common">Hawaiian red shrimp</name>
    <dbReference type="NCBI Taxonomy" id="373956"/>
    <lineage>
        <taxon>Eukaryota</taxon>
        <taxon>Metazoa</taxon>
        <taxon>Ecdysozoa</taxon>
        <taxon>Arthropoda</taxon>
        <taxon>Crustacea</taxon>
        <taxon>Multicrustacea</taxon>
        <taxon>Malacostraca</taxon>
        <taxon>Eumalacostraca</taxon>
        <taxon>Eucarida</taxon>
        <taxon>Decapoda</taxon>
        <taxon>Pleocyemata</taxon>
        <taxon>Caridea</taxon>
        <taxon>Atyoidea</taxon>
        <taxon>Atyidae</taxon>
        <taxon>Halocaridina</taxon>
    </lineage>
</organism>
<gene>
    <name evidence="2" type="ORF">SK128_027409</name>
</gene>
<evidence type="ECO:0000256" key="1">
    <source>
        <dbReference type="SAM" id="MobiDB-lite"/>
    </source>
</evidence>
<feature type="region of interest" description="Disordered" evidence="1">
    <location>
        <begin position="1779"/>
        <end position="1798"/>
    </location>
</feature>
<feature type="region of interest" description="Disordered" evidence="1">
    <location>
        <begin position="2002"/>
        <end position="2031"/>
    </location>
</feature>
<sequence length="2121" mass="239026">VHVDASSYSLIQSVWSGWMSFANDPAAMQKLEKIRSLKISGKVVKDVLSRFVRSCPKEHQKAISDWIKRGSLKKQRGGHFPNVTLACFSPLKRAHLDKYDDVNPKWSEETEWIKAVSSEDDMIYAPHGIDMIFQDWDFVLISRHTKRESNVLEMYLKFLTQVFNISSQKLLKSNQISINFVRANLKDVKRFPLPLQCKFDRIATGIHADLLGTPFVLQELGQYLRNDNSCARLITHHRVWSLCLNWESDLQAREMCQKRLKAGKALDPVMMISARFPIFRNFLQAELLHHLHKLDGREINIDNVMTFRDVSHAYDMILSDYSHHLNKIVPFRFRPEKRMVSMVDSRLHTLEWRRIARCRPTSAPPAAQTKSFPSTQNPDSDPASRYVDKLITISKNSPIPSSTNSDSQVSNWLRSREGSKSPNAQENFTTSNDRNSRSRTMIRSRPKSLYVSTKCKSPLLSSECDFWEQQNLINKQRIKPKPIICSEIPEGAKYRAQKSLEAGLSQTKVKPKSAPASPQSKSKSRNVKEKANAFERGTATRSTFPESRKHIDAITPSTPVKKLVMMFSKAFSAKDKYAEKISPLKRSNSLHECRLLSDLKHRNSAPKDFTKSLMRNISNKSSNVIESGVCTLPRKARPHSIAVSKFSYLEGCTEKRMDTNVNTTHKETEEKMELKKPAMLSPPDVQHERGRKSPIRSLIAGLNAISVSPVLPRAAKPQCKILLKDTISVKHDELKLVNLRPGSPRLPSPVSNSPSFDDIEAIDWPEYSLSKVAAKSSIDSPRKTLTNSPRRTPTDSPRISATNSPQMIRSMSSRRSSSPNTLPKIISSLKRSLKKMPNEPEYLAPPLHIVKSPTLNPNLYLSATHDKQLSNDHEANSNLLSADEYNHSKISKLEDIFSPKPSPCRSPVDLYHAQRVKTTSGIKVHSIQADLENIDLKEKDSNHEMSPTSRKLERKDKSHTCTENENELDNTVLRSKDILSTASLYDTENSYMSTSLAEADQEVSDFFSRETAFSPVMREESQECQFDAPAAKDDQESAPPENECAFSEVLDFTEISTGKEISQINVGDPEITNEIEDVQCITNLSEKQCEVHKPQETLNTSATSKINEQSPSSVYRMVEHFAQRIQTETERPASPKSVNVMNRKSWIMTKMDDSQKEKENDKTYIREKGYVPGIKEKNILENITLEIKHPTDNSELHLSSNKVDKEIQQNIIDENDPKPSTHIASNSRDARSHRSSPVKNIATPTAVTKMVEKFALEIEAQALPPSTQSTRPHSIGTLIQQDFLRLYSESPVVDVHSPDEDIQENMSLNSDCCEETMFDISDDEEQITGDIGVDTRKNTPSKDDQLSGCAGMNCNYYPAAQITSTTKMKTKILSASPNGLTGKKEEIDMLVTMKGNISADNSKSVTPRESKCDELRHEFLQKIRGISESPIPPSKKKYGDIKGTLSKVKKNILKSEEIFCDSIQNSRTSTSSPQLEDMAIVSYTIKIDTGSITDQLRTPPITPRDNKGSALCLVADKESHGLDGDSQELCSNEYIVNNMLQRSNRTSSPAPSPSGFHTFPKKNKGINAKMPNSSLQRPKGKIKVPDTDIDQHKVPVLKSSRTGGMDKMSFRNFVKRSIANEDLVTKQLDTHMSDNDTHIIEYTSSVEVSTDELESNSEYVEEAIEAISFTSEEDEPPVQNEKFTLHSDDTSDSENSDRESKNTKSKVPRQVKRKKLPRSCSPLDTEHHEGVKYYIPSPRKDGNDLEDEDTENEMKPLKKSGRHATVSKQAQNFRLSPLCTSLSNDSRESSYSSDLGIEIPDTPIHSSTEIRQFMMGSLTRKKNTKSKSIKDHKHTNEDGNYNIEDDTRSNVTLDYLQGQSCKLNSEKLANAENLSNEDNDHQVSDTQNEDKNEEDKETSNTAPFIVALVPKYKYSCSTTVGYRLSRENVQCHAKSSLETPQKPKKTEPYDRGASLSTEHIMHPGDLNDTDSLSHERPKSWAGTDSFHGADTYIGHKNKITVASPKNTDSLPSSLDENEVFCEEEPHNSKEAVQNRVLEQVEVRPRAGVLKNGRDRSRDSRRSLRVSWGDLPERVDPPSPATDSGEDTHEQHIVDQNQNTREPEEICERVDNNNETCVVTQL</sequence>
<feature type="region of interest" description="Disordered" evidence="1">
    <location>
        <begin position="935"/>
        <end position="961"/>
    </location>
</feature>
<feature type="compositionally biased region" description="Low complexity" evidence="1">
    <location>
        <begin position="809"/>
        <end position="822"/>
    </location>
</feature>
<comment type="caution">
    <text evidence="2">The sequence shown here is derived from an EMBL/GenBank/DDBJ whole genome shotgun (WGS) entry which is preliminary data.</text>
</comment>
<feature type="region of interest" description="Disordered" evidence="1">
    <location>
        <begin position="775"/>
        <end position="822"/>
    </location>
</feature>
<feature type="compositionally biased region" description="Polar residues" evidence="1">
    <location>
        <begin position="777"/>
        <end position="807"/>
    </location>
</feature>
<feature type="region of interest" description="Disordered" evidence="1">
    <location>
        <begin position="359"/>
        <end position="447"/>
    </location>
</feature>
<keyword evidence="3" id="KW-1185">Reference proteome</keyword>
<feature type="compositionally biased region" description="Basic and acidic residues" evidence="1">
    <location>
        <begin position="1878"/>
        <end position="1898"/>
    </location>
</feature>
<feature type="region of interest" description="Disordered" evidence="1">
    <location>
        <begin position="1958"/>
        <end position="1987"/>
    </location>
</feature>
<proteinExistence type="predicted"/>
<feature type="region of interest" description="Disordered" evidence="1">
    <location>
        <begin position="1816"/>
        <end position="1845"/>
    </location>
</feature>
<feature type="compositionally biased region" description="Basic residues" evidence="1">
    <location>
        <begin position="1703"/>
        <end position="1717"/>
    </location>
</feature>
<protein>
    <submittedName>
        <fullName evidence="2">Uncharacterized protein</fullName>
    </submittedName>
</protein>
<feature type="compositionally biased region" description="Basic and acidic residues" evidence="1">
    <location>
        <begin position="2051"/>
        <end position="2061"/>
    </location>
</feature>
<evidence type="ECO:0000313" key="2">
    <source>
        <dbReference type="EMBL" id="KAK7073626.1"/>
    </source>
</evidence>
<feature type="compositionally biased region" description="Low complexity" evidence="1">
    <location>
        <begin position="512"/>
        <end position="521"/>
    </location>
</feature>
<evidence type="ECO:0000313" key="3">
    <source>
        <dbReference type="Proteomes" id="UP001381693"/>
    </source>
</evidence>
<feature type="compositionally biased region" description="Polar residues" evidence="1">
    <location>
        <begin position="368"/>
        <end position="379"/>
    </location>
</feature>
<feature type="compositionally biased region" description="Basic residues" evidence="1">
    <location>
        <begin position="1819"/>
        <end position="1833"/>
    </location>
</feature>
<accession>A0AAN8ZYR0</accession>
<feature type="region of interest" description="Disordered" evidence="1">
    <location>
        <begin position="1669"/>
        <end position="1769"/>
    </location>
</feature>
<feature type="compositionally biased region" description="Polar residues" evidence="1">
    <location>
        <begin position="420"/>
        <end position="439"/>
    </location>
</feature>
<feature type="compositionally biased region" description="Low complexity" evidence="1">
    <location>
        <begin position="1781"/>
        <end position="1793"/>
    </location>
</feature>
<feature type="compositionally biased region" description="Polar residues" evidence="1">
    <location>
        <begin position="2003"/>
        <end position="2014"/>
    </location>
</feature>
<feature type="compositionally biased region" description="Polar residues" evidence="1">
    <location>
        <begin position="393"/>
        <end position="413"/>
    </location>
</feature>